<dbReference type="InterPro" id="IPR036264">
    <property type="entry name" value="Bact_exopeptidase_dim_dom"/>
</dbReference>
<protein>
    <submittedName>
        <fullName evidence="1">Uncharacterized protein</fullName>
    </submittedName>
</protein>
<dbReference type="GO" id="GO:0010179">
    <property type="term" value="F:IAA-Ala conjugate hydrolase activity"/>
    <property type="evidence" value="ECO:0007669"/>
    <property type="project" value="TreeGrafter"/>
</dbReference>
<reference evidence="1" key="2">
    <citation type="submission" date="2023-06" db="EMBL/GenBank/DDBJ databases">
        <authorList>
            <person name="Swenson N.G."/>
            <person name="Wegrzyn J.L."/>
            <person name="Mcevoy S.L."/>
        </authorList>
    </citation>
    <scope>NUCLEOTIDE SEQUENCE</scope>
    <source>
        <strain evidence="1">NS2018</strain>
        <tissue evidence="1">Leaf</tissue>
    </source>
</reference>
<comment type="caution">
    <text evidence="1">The sequence shown here is derived from an EMBL/GenBank/DDBJ whole genome shotgun (WGS) entry which is preliminary data.</text>
</comment>
<dbReference type="Gene3D" id="3.30.70.360">
    <property type="match status" value="1"/>
</dbReference>
<dbReference type="InterPro" id="IPR017439">
    <property type="entry name" value="Amidohydrolase"/>
</dbReference>
<proteinExistence type="predicted"/>
<dbReference type="SUPFAM" id="SSF55031">
    <property type="entry name" value="Bacterial exopeptidase dimerisation domain"/>
    <property type="match status" value="1"/>
</dbReference>
<dbReference type="PANTHER" id="PTHR11014">
    <property type="entry name" value="PEPTIDASE M20 FAMILY MEMBER"/>
    <property type="match status" value="1"/>
</dbReference>
<name>A0AA39S5E7_ACESA</name>
<evidence type="ECO:0000313" key="1">
    <source>
        <dbReference type="EMBL" id="KAK0584615.1"/>
    </source>
</evidence>
<dbReference type="GO" id="GO:0009850">
    <property type="term" value="P:auxin metabolic process"/>
    <property type="evidence" value="ECO:0007669"/>
    <property type="project" value="TreeGrafter"/>
</dbReference>
<keyword evidence="2" id="KW-1185">Reference proteome</keyword>
<dbReference type="AlphaFoldDB" id="A0AA39S5E7"/>
<dbReference type="Proteomes" id="UP001168877">
    <property type="component" value="Unassembled WGS sequence"/>
</dbReference>
<organism evidence="1 2">
    <name type="scientific">Acer saccharum</name>
    <name type="common">Sugar maple</name>
    <dbReference type="NCBI Taxonomy" id="4024"/>
    <lineage>
        <taxon>Eukaryota</taxon>
        <taxon>Viridiplantae</taxon>
        <taxon>Streptophyta</taxon>
        <taxon>Embryophyta</taxon>
        <taxon>Tracheophyta</taxon>
        <taxon>Spermatophyta</taxon>
        <taxon>Magnoliopsida</taxon>
        <taxon>eudicotyledons</taxon>
        <taxon>Gunneridae</taxon>
        <taxon>Pentapetalae</taxon>
        <taxon>rosids</taxon>
        <taxon>malvids</taxon>
        <taxon>Sapindales</taxon>
        <taxon>Sapindaceae</taxon>
        <taxon>Hippocastanoideae</taxon>
        <taxon>Acereae</taxon>
        <taxon>Acer</taxon>
    </lineage>
</organism>
<gene>
    <name evidence="1" type="ORF">LWI29_016111</name>
</gene>
<evidence type="ECO:0000313" key="2">
    <source>
        <dbReference type="Proteomes" id="UP001168877"/>
    </source>
</evidence>
<dbReference type="GO" id="GO:0005783">
    <property type="term" value="C:endoplasmic reticulum"/>
    <property type="evidence" value="ECO:0007669"/>
    <property type="project" value="TreeGrafter"/>
</dbReference>
<reference evidence="1" key="1">
    <citation type="journal article" date="2022" name="Plant J.">
        <title>Strategies of tolerance reflected in two North American maple genomes.</title>
        <authorList>
            <person name="McEvoy S.L."/>
            <person name="Sezen U.U."/>
            <person name="Trouern-Trend A."/>
            <person name="McMahon S.M."/>
            <person name="Schaberg P.G."/>
            <person name="Yang J."/>
            <person name="Wegrzyn J.L."/>
            <person name="Swenson N.G."/>
        </authorList>
    </citation>
    <scope>NUCLEOTIDE SEQUENCE</scope>
    <source>
        <strain evidence="1">NS2018</strain>
    </source>
</reference>
<accession>A0AA39S5E7</accession>
<dbReference type="EMBL" id="JAUESC010000383">
    <property type="protein sequence ID" value="KAK0584615.1"/>
    <property type="molecule type" value="Genomic_DNA"/>
</dbReference>
<dbReference type="PANTHER" id="PTHR11014:SF63">
    <property type="entry name" value="METALLOPEPTIDASE, PUTATIVE (AFU_ORTHOLOGUE AFUA_6G09600)-RELATED"/>
    <property type="match status" value="1"/>
</dbReference>
<dbReference type="Gene3D" id="3.40.630.10">
    <property type="entry name" value="Zn peptidases"/>
    <property type="match status" value="1"/>
</dbReference>
<sequence length="101" mass="10713">MPTGTIGSRAGSILAGCGSFVAMIKGKGGHDAKPQATRDPVLAVSFAILAHKQIVSRETNPIEARVIKNQAAVHQCSGTVDFLEDKLRPYPANVNDEDRTV</sequence>